<protein>
    <submittedName>
        <fullName evidence="4">Copper amine oxidase N-terminal domain-containing protein</fullName>
    </submittedName>
</protein>
<dbReference type="Pfam" id="PF07833">
    <property type="entry name" value="Cu_amine_oxidN1"/>
    <property type="match status" value="1"/>
</dbReference>
<dbReference type="AlphaFoldDB" id="A0A371PKU0"/>
<dbReference type="InterPro" id="IPR012854">
    <property type="entry name" value="Cu_amine_oxidase-like_N"/>
</dbReference>
<feature type="signal peptide" evidence="1">
    <location>
        <begin position="1"/>
        <end position="37"/>
    </location>
</feature>
<comment type="caution">
    <text evidence="4">The sequence shown here is derived from an EMBL/GenBank/DDBJ whole genome shotgun (WGS) entry which is preliminary data.</text>
</comment>
<feature type="domain" description="Copper amine oxidase-like N-terminal" evidence="2">
    <location>
        <begin position="369"/>
        <end position="472"/>
    </location>
</feature>
<keyword evidence="1" id="KW-0732">Signal</keyword>
<proteinExistence type="predicted"/>
<dbReference type="InterPro" id="IPR032599">
    <property type="entry name" value="YcdB/YcdC_rep_domain"/>
</dbReference>
<organism evidence="4 5">
    <name type="scientific">Paenibacillus paeoniae</name>
    <dbReference type="NCBI Taxonomy" id="2292705"/>
    <lineage>
        <taxon>Bacteria</taxon>
        <taxon>Bacillati</taxon>
        <taxon>Bacillota</taxon>
        <taxon>Bacilli</taxon>
        <taxon>Bacillales</taxon>
        <taxon>Paenibacillaceae</taxon>
        <taxon>Paenibacillus</taxon>
    </lineage>
</organism>
<accession>A0A371PKU0</accession>
<evidence type="ECO:0000313" key="4">
    <source>
        <dbReference type="EMBL" id="REK76822.1"/>
    </source>
</evidence>
<feature type="chain" id="PRO_5016853824" evidence="1">
    <location>
        <begin position="38"/>
        <end position="505"/>
    </location>
</feature>
<feature type="domain" description="YcdB/YcdC repeated" evidence="3">
    <location>
        <begin position="91"/>
        <end position="198"/>
    </location>
</feature>
<evidence type="ECO:0000313" key="5">
    <source>
        <dbReference type="Proteomes" id="UP000261905"/>
    </source>
</evidence>
<dbReference type="EMBL" id="QUBQ01000001">
    <property type="protein sequence ID" value="REK76822.1"/>
    <property type="molecule type" value="Genomic_DNA"/>
</dbReference>
<dbReference type="Proteomes" id="UP000261905">
    <property type="component" value="Unassembled WGS sequence"/>
</dbReference>
<dbReference type="InterPro" id="IPR036582">
    <property type="entry name" value="Mao_N_sf"/>
</dbReference>
<evidence type="ECO:0000259" key="2">
    <source>
        <dbReference type="Pfam" id="PF07833"/>
    </source>
</evidence>
<dbReference type="SUPFAM" id="SSF55383">
    <property type="entry name" value="Copper amine oxidase, domain N"/>
    <property type="match status" value="1"/>
</dbReference>
<dbReference type="OrthoDB" id="2601932at2"/>
<gene>
    <name evidence="4" type="ORF">DX130_07265</name>
</gene>
<sequence>MNKSSHAAYWKSLAKLLITLSLIISVVADVTSTPVKAADDAATRKLADSAQAIKRAKELKLLPEGATTTITHMESNLSFFEIKYKLNNQMGEILLNSKTGEVIMFDEKNFDFLDETNGKEVTKEEAVFIAAAFIKETPWKLADTWIYNPYPISEYEKERYGDPIQFNRAHNGIRFEGNYFKLHVNPQTGNVQSYHVYWGNETFDDAHPIMSYQAAAKNIYKEVTPYWHWNENVGPKVLTYSLLPYYVFNQAGQLPESLNNQAPAFPDKLKPQYPLELAKLRLLSNYELELTYINDGSRNSIKPYYKLRIKPGVPLFYNGAPPSIQANTGDWLDFINNPVTKPLPPASEWLIDTAVSPQGIQYKAAVVWNNELMKLENEPLVHQGSTLLPFRELLEKLGAKVGWDSRTRVVTASKQGTTIEIPIYHDTIYINGKAQNSVPAIISNGRTYIPARVVLETFGAKVGWNAESRLVLVTTKDDVPNLTALELKQLRFQAHINWLEGSNRK</sequence>
<name>A0A371PKU0_9BACL</name>
<evidence type="ECO:0000256" key="1">
    <source>
        <dbReference type="SAM" id="SignalP"/>
    </source>
</evidence>
<keyword evidence="5" id="KW-1185">Reference proteome</keyword>
<dbReference type="Gene3D" id="3.30.457.10">
    <property type="entry name" value="Copper amine oxidase-like, N-terminal domain"/>
    <property type="match status" value="1"/>
</dbReference>
<reference evidence="4 5" key="1">
    <citation type="submission" date="2018-08" db="EMBL/GenBank/DDBJ databases">
        <title>Paenibacillus sp. M4BSY-1, whole genome shotgun sequence.</title>
        <authorList>
            <person name="Tuo L."/>
        </authorList>
    </citation>
    <scope>NUCLEOTIDE SEQUENCE [LARGE SCALE GENOMIC DNA]</scope>
    <source>
        <strain evidence="4 5">M4BSY-1</strain>
    </source>
</reference>
<dbReference type="RefSeq" id="WP_116043988.1">
    <property type="nucleotide sequence ID" value="NZ_QUBQ01000001.1"/>
</dbReference>
<dbReference type="Pfam" id="PF16244">
    <property type="entry name" value="DUF4901"/>
    <property type="match status" value="1"/>
</dbReference>
<evidence type="ECO:0000259" key="3">
    <source>
        <dbReference type="Pfam" id="PF16244"/>
    </source>
</evidence>